<organism evidence="2 3">
    <name type="scientific">Limosilactobacillus ingluviei DSM 15946</name>
    <dbReference type="NCBI Taxonomy" id="1423760"/>
    <lineage>
        <taxon>Bacteria</taxon>
        <taxon>Bacillati</taxon>
        <taxon>Bacillota</taxon>
        <taxon>Bacilli</taxon>
        <taxon>Lactobacillales</taxon>
        <taxon>Lactobacillaceae</taxon>
        <taxon>Limosilactobacillus</taxon>
    </lineage>
</organism>
<dbReference type="Pfam" id="PF13614">
    <property type="entry name" value="AAA_31"/>
    <property type="match status" value="1"/>
</dbReference>
<evidence type="ECO:0000313" key="2">
    <source>
        <dbReference type="EMBL" id="KRL92157.1"/>
    </source>
</evidence>
<dbReference type="SUPFAM" id="SSF52540">
    <property type="entry name" value="P-loop containing nucleoside triphosphate hydrolases"/>
    <property type="match status" value="1"/>
</dbReference>
<dbReference type="PANTHER" id="PTHR13696">
    <property type="entry name" value="P-LOOP CONTAINING NUCLEOSIDE TRIPHOSPHATE HYDROLASE"/>
    <property type="match status" value="1"/>
</dbReference>
<proteinExistence type="predicted"/>
<reference evidence="2 3" key="1">
    <citation type="journal article" date="2015" name="Genome Announc.">
        <title>Expanding the biotechnology potential of lactobacilli through comparative genomics of 213 strains and associated genera.</title>
        <authorList>
            <person name="Sun Z."/>
            <person name="Harris H.M."/>
            <person name="McCann A."/>
            <person name="Guo C."/>
            <person name="Argimon S."/>
            <person name="Zhang W."/>
            <person name="Yang X."/>
            <person name="Jeffery I.B."/>
            <person name="Cooney J.C."/>
            <person name="Kagawa T.F."/>
            <person name="Liu W."/>
            <person name="Song Y."/>
            <person name="Salvetti E."/>
            <person name="Wrobel A."/>
            <person name="Rasinkangas P."/>
            <person name="Parkhill J."/>
            <person name="Rea M.C."/>
            <person name="O'Sullivan O."/>
            <person name="Ritari J."/>
            <person name="Douillard F.P."/>
            <person name="Paul Ross R."/>
            <person name="Yang R."/>
            <person name="Briner A.E."/>
            <person name="Felis G.E."/>
            <person name="de Vos W.M."/>
            <person name="Barrangou R."/>
            <person name="Klaenhammer T.R."/>
            <person name="Caufield P.W."/>
            <person name="Cui Y."/>
            <person name="Zhang H."/>
            <person name="O'Toole P.W."/>
        </authorList>
    </citation>
    <scope>NUCLEOTIDE SEQUENCE [LARGE SCALE GENOMIC DNA]</scope>
    <source>
        <strain evidence="2 3">DSM 15946</strain>
    </source>
</reference>
<dbReference type="PATRIC" id="fig|1423760.3.peg.98"/>
<dbReference type="Gene3D" id="3.40.50.300">
    <property type="entry name" value="P-loop containing nucleotide triphosphate hydrolases"/>
    <property type="match status" value="1"/>
</dbReference>
<dbReference type="Proteomes" id="UP000050816">
    <property type="component" value="Unassembled WGS sequence"/>
</dbReference>
<name>A0A0R1UFN4_9LACO</name>
<sequence>MKTMPAILYGNMKGGVGKTTNSVMTAYQLAKLGYKTLVCDLDPQANATQLLRRTYGLQQSTDLQIGKTMMVALTEENIKPAIVNIMDNLYLLPSSEDFKNYPDFLEMKFMLDKEKIESGDSTTLQSEMSKVKEQRIAYFSQQLAKVRDEYDFIIIDVPPTLSVFTDSAIYATDYVIIVLQTQQRSLDGAETFFEYLQQMYNDYANIDFDILGVLAVLLKNNVGLDNQILQDAEADFGKYMLFNQIIRHMERLKRYDRTGIAERGLTKYDMHDTRLHYIYNKLTKEIVARLKDKGAEI</sequence>
<dbReference type="InterPro" id="IPR050678">
    <property type="entry name" value="DNA_Partitioning_ATPase"/>
</dbReference>
<comment type="caution">
    <text evidence="2">The sequence shown here is derived from an EMBL/GenBank/DDBJ whole genome shotgun (WGS) entry which is preliminary data.</text>
</comment>
<dbReference type="InterPro" id="IPR025669">
    <property type="entry name" value="AAA_dom"/>
</dbReference>
<feature type="domain" description="AAA" evidence="1">
    <location>
        <begin position="7"/>
        <end position="207"/>
    </location>
</feature>
<gene>
    <name evidence="2" type="ORF">FC43_GL000090</name>
</gene>
<evidence type="ECO:0000259" key="1">
    <source>
        <dbReference type="Pfam" id="PF13614"/>
    </source>
</evidence>
<dbReference type="CDD" id="cd02042">
    <property type="entry name" value="ParAB_family"/>
    <property type="match status" value="1"/>
</dbReference>
<evidence type="ECO:0000313" key="3">
    <source>
        <dbReference type="Proteomes" id="UP000050816"/>
    </source>
</evidence>
<protein>
    <submittedName>
        <fullName evidence="2">Replication-associated protein a</fullName>
    </submittedName>
</protein>
<dbReference type="EMBL" id="AZFK01000009">
    <property type="protein sequence ID" value="KRL92157.1"/>
    <property type="molecule type" value="Genomic_DNA"/>
</dbReference>
<dbReference type="PANTHER" id="PTHR13696:SF99">
    <property type="entry name" value="COBYRINIC ACID AC-DIAMIDE SYNTHASE"/>
    <property type="match status" value="1"/>
</dbReference>
<dbReference type="InterPro" id="IPR027417">
    <property type="entry name" value="P-loop_NTPase"/>
</dbReference>
<accession>A0A0R1UFN4</accession>
<dbReference type="AlphaFoldDB" id="A0A0R1UFN4"/>